<dbReference type="InterPro" id="IPR036390">
    <property type="entry name" value="WH_DNA-bd_sf"/>
</dbReference>
<reference evidence="1" key="1">
    <citation type="submission" date="2020-02" db="EMBL/GenBank/DDBJ databases">
        <authorList>
            <person name="Meier V. D."/>
        </authorList>
    </citation>
    <scope>NUCLEOTIDE SEQUENCE</scope>
    <source>
        <strain evidence="1">AVDCRST_MAG45</strain>
    </source>
</reference>
<dbReference type="Gene3D" id="1.10.10.10">
    <property type="entry name" value="Winged helix-like DNA-binding domain superfamily/Winged helix DNA-binding domain"/>
    <property type="match status" value="1"/>
</dbReference>
<protein>
    <submittedName>
        <fullName evidence="1">Uncharacterized protein</fullName>
    </submittedName>
</protein>
<dbReference type="InterPro" id="IPR036388">
    <property type="entry name" value="WH-like_DNA-bd_sf"/>
</dbReference>
<dbReference type="SUPFAM" id="SSF46785">
    <property type="entry name" value="Winged helix' DNA-binding domain"/>
    <property type="match status" value="1"/>
</dbReference>
<gene>
    <name evidence="1" type="ORF">AVDCRST_MAG45-1629</name>
</gene>
<dbReference type="InterPro" id="IPR021660">
    <property type="entry name" value="DUF3253"/>
</dbReference>
<accession>A0A6J4SVG2</accession>
<dbReference type="Pfam" id="PF11625">
    <property type="entry name" value="DUF3253"/>
    <property type="match status" value="1"/>
</dbReference>
<evidence type="ECO:0000313" key="1">
    <source>
        <dbReference type="EMBL" id="CAA9506397.1"/>
    </source>
</evidence>
<name>A0A6J4SVG2_9ACTN</name>
<dbReference type="EMBL" id="CADCVU010000137">
    <property type="protein sequence ID" value="CAA9506397.1"/>
    <property type="molecule type" value="Genomic_DNA"/>
</dbReference>
<dbReference type="AlphaFoldDB" id="A0A6J4SVG2"/>
<sequence length="54" mass="5921">MLAGDDGFRPLMPVVRSAAQGMAERGELEVTQRGEVVDLESARGPIRLKLPEDR</sequence>
<proteinExistence type="predicted"/>
<organism evidence="1">
    <name type="scientific">uncultured Solirubrobacterales bacterium</name>
    <dbReference type="NCBI Taxonomy" id="768556"/>
    <lineage>
        <taxon>Bacteria</taxon>
        <taxon>Bacillati</taxon>
        <taxon>Actinomycetota</taxon>
        <taxon>Thermoleophilia</taxon>
        <taxon>Solirubrobacterales</taxon>
        <taxon>environmental samples</taxon>
    </lineage>
</organism>